<dbReference type="Proteomes" id="UP000094043">
    <property type="component" value="Chromosome 4"/>
</dbReference>
<dbReference type="InterPro" id="IPR044553">
    <property type="entry name" value="Bbox1_ANCHR"/>
</dbReference>
<dbReference type="KEGG" id="cdep:91088278"/>
<feature type="compositionally biased region" description="Polar residues" evidence="1">
    <location>
        <begin position="21"/>
        <end position="30"/>
    </location>
</feature>
<dbReference type="PANTHER" id="PTHR46603">
    <property type="entry name" value="ABSCISSION/NOCUT CHECKPOINT REGULATOR"/>
    <property type="match status" value="1"/>
</dbReference>
<proteinExistence type="predicted"/>
<evidence type="ECO:0000313" key="2">
    <source>
        <dbReference type="EMBL" id="WVN88854.1"/>
    </source>
</evidence>
<dbReference type="CDD" id="cd19817">
    <property type="entry name" value="Bbox1_ANCHR-like"/>
    <property type="match status" value="1"/>
</dbReference>
<dbReference type="EMBL" id="CP143787">
    <property type="protein sequence ID" value="WVN88854.1"/>
    <property type="molecule type" value="Genomic_DNA"/>
</dbReference>
<reference evidence="2" key="2">
    <citation type="journal article" date="2022" name="Elife">
        <title>Obligate sexual reproduction of a homothallic fungus closely related to the Cryptococcus pathogenic species complex.</title>
        <authorList>
            <person name="Passer A.R."/>
            <person name="Clancey S.A."/>
            <person name="Shea T."/>
            <person name="David-Palma M."/>
            <person name="Averette A.F."/>
            <person name="Boekhout T."/>
            <person name="Porcel B.M."/>
            <person name="Nowrousian M."/>
            <person name="Cuomo C.A."/>
            <person name="Sun S."/>
            <person name="Heitman J."/>
            <person name="Coelho M.A."/>
        </authorList>
    </citation>
    <scope>NUCLEOTIDE SEQUENCE</scope>
    <source>
        <strain evidence="2">CBS 7841</strain>
    </source>
</reference>
<name>A0AAJ8JUU9_9TREE</name>
<evidence type="ECO:0000256" key="1">
    <source>
        <dbReference type="SAM" id="MobiDB-lite"/>
    </source>
</evidence>
<dbReference type="Pfam" id="PF22586">
    <property type="entry name" value="ANCHR-like_BBOX"/>
    <property type="match status" value="1"/>
</dbReference>
<accession>A0AAJ8JUU9</accession>
<evidence type="ECO:0000313" key="3">
    <source>
        <dbReference type="Proteomes" id="UP000094043"/>
    </source>
</evidence>
<reference evidence="2" key="1">
    <citation type="submission" date="2016-06" db="EMBL/GenBank/DDBJ databases">
        <authorList>
            <person name="Cuomo C."/>
            <person name="Litvintseva A."/>
            <person name="Heitman J."/>
            <person name="Chen Y."/>
            <person name="Sun S."/>
            <person name="Springer D."/>
            <person name="Dromer F."/>
            <person name="Young S."/>
            <person name="Zeng Q."/>
            <person name="Chapman S."/>
            <person name="Gujja S."/>
            <person name="Saif S."/>
            <person name="Birren B."/>
        </authorList>
    </citation>
    <scope>NUCLEOTIDE SEQUENCE</scope>
    <source>
        <strain evidence="2">CBS 7841</strain>
    </source>
</reference>
<dbReference type="AlphaFoldDB" id="A0AAJ8JUU9"/>
<feature type="region of interest" description="Disordered" evidence="1">
    <location>
        <begin position="20"/>
        <end position="42"/>
    </location>
</feature>
<keyword evidence="3" id="KW-1185">Reference proteome</keyword>
<dbReference type="RefSeq" id="XP_066069554.1">
    <property type="nucleotide sequence ID" value="XM_066213457.1"/>
</dbReference>
<dbReference type="PANTHER" id="PTHR46603:SF1">
    <property type="entry name" value="ABSCISSION_NOCUT CHECKPOINT REGULATOR"/>
    <property type="match status" value="1"/>
</dbReference>
<feature type="compositionally biased region" description="Basic and acidic residues" evidence="1">
    <location>
        <begin position="32"/>
        <end position="42"/>
    </location>
</feature>
<gene>
    <name evidence="2" type="ORF">L203_104068</name>
</gene>
<sequence>MADSDELLKKFAALCAPLSSELDTGNSSGKTAVEKGGMDRNAGRDVEMLKRMASLENARDISILDRNFENFIEWALQKTDSSCLSEPPPLSNDDRTGYWLTEHIVLKALEEARLAGYRSSSPLPPDDLKEASQDDGISLVFPSAPFHIPEPPSNEPNDLDDDTRKKLDALLNIKPPADISSSAKSVFPAPPKEIQKYDLPGYSLERDEASETWCCICNRDATLQCFGCEDDLYCEKCWKEGHGIGEGKEQGHRVKSFNWNGKQASRVVEESS</sequence>
<dbReference type="SUPFAM" id="SSF57845">
    <property type="entry name" value="B-box zinc-binding domain"/>
    <property type="match status" value="1"/>
</dbReference>
<organism evidence="2 3">
    <name type="scientific">Cryptococcus depauperatus CBS 7841</name>
    <dbReference type="NCBI Taxonomy" id="1295531"/>
    <lineage>
        <taxon>Eukaryota</taxon>
        <taxon>Fungi</taxon>
        <taxon>Dikarya</taxon>
        <taxon>Basidiomycota</taxon>
        <taxon>Agaricomycotina</taxon>
        <taxon>Tremellomycetes</taxon>
        <taxon>Tremellales</taxon>
        <taxon>Cryptococcaceae</taxon>
        <taxon>Cryptococcus</taxon>
    </lineage>
</organism>
<reference evidence="2" key="3">
    <citation type="submission" date="2024-01" db="EMBL/GenBank/DDBJ databases">
        <authorList>
            <person name="Coelho M.A."/>
            <person name="David-Palma M."/>
            <person name="Shea T."/>
            <person name="Sun S."/>
            <person name="Cuomo C.A."/>
            <person name="Heitman J."/>
        </authorList>
    </citation>
    <scope>NUCLEOTIDE SEQUENCE</scope>
    <source>
        <strain evidence="2">CBS 7841</strain>
    </source>
</reference>
<protein>
    <submittedName>
        <fullName evidence="2">Uncharacterized protein</fullName>
    </submittedName>
</protein>
<dbReference type="GeneID" id="91088278"/>